<dbReference type="GO" id="GO:0043565">
    <property type="term" value="F:sequence-specific DNA binding"/>
    <property type="evidence" value="ECO:0007669"/>
    <property type="project" value="InterPro"/>
</dbReference>
<name>A0A109JGG7_9BRAD</name>
<dbReference type="Gene3D" id="1.10.10.60">
    <property type="entry name" value="Homeodomain-like"/>
    <property type="match status" value="2"/>
</dbReference>
<sequence length="313" mass="34855">MQNRPDLFVAGKQPTSASQPFDRREIHAVLRESAVKGEMSSEGLGWSTAFASLQREQPFRGRFESNANALLVTAAGGGPVDVTYRIDGRVISKHLQERGIFFLPPHRDCEVALDTPLNTIHVYLRSELFYQPWRDSRNSNFGLSPLLGDPEPVTSSLLAVLEEMLREGDPSCSLLADSVSHAIANRLTLLNGPETEASFSRGAQRQLSTRNFRSIREFVESNIADCIRLEDLAAICGVSSEHLIRMFKSSLGTSPHRYVVGLRINLAKRLLTDPRNSLADIARQCGFAHQQHFTNTFRRMTGATPGAYRRSMN</sequence>
<evidence type="ECO:0000256" key="2">
    <source>
        <dbReference type="ARBA" id="ARBA00023125"/>
    </source>
</evidence>
<keyword evidence="7" id="KW-1185">Reference proteome</keyword>
<dbReference type="PROSITE" id="PS00041">
    <property type="entry name" value="HTH_ARAC_FAMILY_1"/>
    <property type="match status" value="1"/>
</dbReference>
<dbReference type="InterPro" id="IPR018060">
    <property type="entry name" value="HTH_AraC"/>
</dbReference>
<dbReference type="SMART" id="SM00342">
    <property type="entry name" value="HTH_ARAC"/>
    <property type="match status" value="1"/>
</dbReference>
<evidence type="ECO:0000259" key="5">
    <source>
        <dbReference type="PROSITE" id="PS01124"/>
    </source>
</evidence>
<dbReference type="Pfam" id="PF12833">
    <property type="entry name" value="HTH_18"/>
    <property type="match status" value="1"/>
</dbReference>
<dbReference type="InterPro" id="IPR018062">
    <property type="entry name" value="HTH_AraC-typ_CS"/>
</dbReference>
<dbReference type="PANTHER" id="PTHR46796">
    <property type="entry name" value="HTH-TYPE TRANSCRIPTIONAL ACTIVATOR RHAS-RELATED"/>
    <property type="match status" value="1"/>
</dbReference>
<accession>A0A109JGG7</accession>
<dbReference type="InterPro" id="IPR020449">
    <property type="entry name" value="Tscrpt_reg_AraC-type_HTH"/>
</dbReference>
<keyword evidence="3" id="KW-0804">Transcription</keyword>
<evidence type="ECO:0000313" key="6">
    <source>
        <dbReference type="EMBL" id="KWV48476.1"/>
    </source>
</evidence>
<dbReference type="Proteomes" id="UP000057737">
    <property type="component" value="Unassembled WGS sequence"/>
</dbReference>
<dbReference type="GO" id="GO:0003700">
    <property type="term" value="F:DNA-binding transcription factor activity"/>
    <property type="evidence" value="ECO:0007669"/>
    <property type="project" value="InterPro"/>
</dbReference>
<dbReference type="PROSITE" id="PS01124">
    <property type="entry name" value="HTH_ARAC_FAMILY_2"/>
    <property type="match status" value="1"/>
</dbReference>
<evidence type="ECO:0000313" key="7">
    <source>
        <dbReference type="Proteomes" id="UP000057737"/>
    </source>
</evidence>
<comment type="caution">
    <text evidence="6">The sequence shown here is derived from an EMBL/GenBank/DDBJ whole genome shotgun (WGS) entry which is preliminary data.</text>
</comment>
<keyword evidence="2" id="KW-0238">DNA-binding</keyword>
<dbReference type="EMBL" id="LNCU01000107">
    <property type="protein sequence ID" value="KWV48476.1"/>
    <property type="molecule type" value="Genomic_DNA"/>
</dbReference>
<dbReference type="InterPro" id="IPR050204">
    <property type="entry name" value="AraC_XylS_family_regulators"/>
</dbReference>
<protein>
    <recommendedName>
        <fullName evidence="5">HTH araC/xylS-type domain-containing protein</fullName>
    </recommendedName>
</protein>
<dbReference type="AlphaFoldDB" id="A0A109JGG7"/>
<gene>
    <name evidence="6" type="ORF">AS156_18555</name>
</gene>
<dbReference type="SUPFAM" id="SSF46689">
    <property type="entry name" value="Homeodomain-like"/>
    <property type="match status" value="2"/>
</dbReference>
<dbReference type="PRINTS" id="PR00032">
    <property type="entry name" value="HTHARAC"/>
</dbReference>
<dbReference type="InterPro" id="IPR009057">
    <property type="entry name" value="Homeodomain-like_sf"/>
</dbReference>
<evidence type="ECO:0000256" key="1">
    <source>
        <dbReference type="ARBA" id="ARBA00023015"/>
    </source>
</evidence>
<evidence type="ECO:0000256" key="4">
    <source>
        <dbReference type="SAM" id="MobiDB-lite"/>
    </source>
</evidence>
<organism evidence="6 7">
    <name type="scientific">Bradyrhizobium macuxiense</name>
    <dbReference type="NCBI Taxonomy" id="1755647"/>
    <lineage>
        <taxon>Bacteria</taxon>
        <taxon>Pseudomonadati</taxon>
        <taxon>Pseudomonadota</taxon>
        <taxon>Alphaproteobacteria</taxon>
        <taxon>Hyphomicrobiales</taxon>
        <taxon>Nitrobacteraceae</taxon>
        <taxon>Bradyrhizobium</taxon>
    </lineage>
</organism>
<feature type="domain" description="HTH araC/xylS-type" evidence="5">
    <location>
        <begin position="213"/>
        <end position="311"/>
    </location>
</feature>
<proteinExistence type="predicted"/>
<reference evidence="6 7" key="1">
    <citation type="submission" date="2015-11" db="EMBL/GenBank/DDBJ databases">
        <title>Draft Genome Sequence of the Strain BR 10303 (Bradyrhizobium sp.) isolated from nodules of Centrolobium paraense.</title>
        <authorList>
            <person name="Zelli J.E."/>
            <person name="Simoes-Araujo J.L."/>
            <person name="Barauna A.C."/>
            <person name="Silva K."/>
        </authorList>
    </citation>
    <scope>NUCLEOTIDE SEQUENCE [LARGE SCALE GENOMIC DNA]</scope>
    <source>
        <strain evidence="6 7">BR 10303</strain>
    </source>
</reference>
<keyword evidence="1" id="KW-0805">Transcription regulation</keyword>
<evidence type="ECO:0000256" key="3">
    <source>
        <dbReference type="ARBA" id="ARBA00023163"/>
    </source>
</evidence>
<feature type="region of interest" description="Disordered" evidence="4">
    <location>
        <begin position="1"/>
        <end position="20"/>
    </location>
</feature>